<comment type="caution">
    <text evidence="5">The sequence shown here is derived from an EMBL/GenBank/DDBJ whole genome shotgun (WGS) entry which is preliminary data.</text>
</comment>
<feature type="compositionally biased region" description="Low complexity" evidence="2">
    <location>
        <begin position="161"/>
        <end position="185"/>
    </location>
</feature>
<feature type="compositionally biased region" description="Low complexity" evidence="2">
    <location>
        <begin position="277"/>
        <end position="296"/>
    </location>
</feature>
<proteinExistence type="predicted"/>
<keyword evidence="1" id="KW-0472">Membrane</keyword>
<dbReference type="Proteomes" id="UP000233365">
    <property type="component" value="Unassembled WGS sequence"/>
</dbReference>
<accession>A0ABX4R508</accession>
<dbReference type="EMBL" id="PGTS01000008">
    <property type="protein sequence ID" value="PKR47670.1"/>
    <property type="molecule type" value="Genomic_DNA"/>
</dbReference>
<dbReference type="RefSeq" id="WP_101248053.1">
    <property type="nucleotide sequence ID" value="NZ_PGTS01000008.1"/>
</dbReference>
<reference evidence="5 6" key="1">
    <citation type="submission" date="2017-11" db="EMBL/GenBank/DDBJ databases">
        <title>Biodiversity and function of Thalassospira species in the particle-attached aromatic-hydrocarbon-degrading consortia from the surface seawater of the China South Sea.</title>
        <authorList>
            <person name="Dong C."/>
            <person name="Liu R."/>
            <person name="Shao Z."/>
        </authorList>
    </citation>
    <scope>NUCLEOTIDE SEQUENCE [LARGE SCALE GENOMIC DNA]</scope>
    <source>
        <strain evidence="5 6">139Z-12</strain>
    </source>
</reference>
<dbReference type="SUPFAM" id="SSF103088">
    <property type="entry name" value="OmpA-like"/>
    <property type="match status" value="1"/>
</dbReference>
<evidence type="ECO:0000313" key="6">
    <source>
        <dbReference type="Proteomes" id="UP000233365"/>
    </source>
</evidence>
<evidence type="ECO:0000256" key="2">
    <source>
        <dbReference type="SAM" id="MobiDB-lite"/>
    </source>
</evidence>
<evidence type="ECO:0000256" key="3">
    <source>
        <dbReference type="SAM" id="SignalP"/>
    </source>
</evidence>
<feature type="compositionally biased region" description="Low complexity" evidence="2">
    <location>
        <begin position="195"/>
        <end position="258"/>
    </location>
</feature>
<keyword evidence="6" id="KW-1185">Reference proteome</keyword>
<feature type="signal peptide" evidence="3">
    <location>
        <begin position="1"/>
        <end position="23"/>
    </location>
</feature>
<evidence type="ECO:0000256" key="1">
    <source>
        <dbReference type="PROSITE-ProRule" id="PRU00473"/>
    </source>
</evidence>
<dbReference type="Gene3D" id="3.30.1330.60">
    <property type="entry name" value="OmpA-like domain"/>
    <property type="match status" value="1"/>
</dbReference>
<dbReference type="Pfam" id="PF00691">
    <property type="entry name" value="OmpA"/>
    <property type="match status" value="1"/>
</dbReference>
<feature type="region of interest" description="Disordered" evidence="2">
    <location>
        <begin position="151"/>
        <end position="322"/>
    </location>
</feature>
<name>A0ABX4R508_9PROT</name>
<organism evidence="5 6">
    <name type="scientific">Thalassospira povalilytica</name>
    <dbReference type="NCBI Taxonomy" id="732237"/>
    <lineage>
        <taxon>Bacteria</taxon>
        <taxon>Pseudomonadati</taxon>
        <taxon>Pseudomonadota</taxon>
        <taxon>Alphaproteobacteria</taxon>
        <taxon>Rhodospirillales</taxon>
        <taxon>Thalassospiraceae</taxon>
        <taxon>Thalassospira</taxon>
    </lineage>
</organism>
<sequence length="426" mass="43024">MKGYSKISVLAMSAALGTTVFFAANASAQQYSPVSVDNSVQVNWDVADGFGDQPTVPQYLSPSVSREHIVMPGGDLIFPETKPKSEFLASNQFAETGSAGTYDSDFETVVIDGSAGGSAFPTQSEFYGVPGVNPSAAMDDGANQVIALEQPAPTSGPRSKPAAPVAVASSTSNANAPTPLTKPASAPAPTPAPAAPVMTEAPASSPAQATPVAAASTSAPVSAPAPAPTTETAEMVEPPKAPPLLSDDSGASSAPSAPVVEPIAKGNEVPPPPAPSPDTTQSAATMAETAPAAKAEPAPKPAAEEAAVPPANQAAPAPMPTAGSDEYSLGFAADSFELTGQAKSALDQVISAMNKDDSLRIQLQAYAQGDGANASKARRLSLSRALQVRSYLIDQGVRSTRIDVRALGANVPSGPADRVDIKTVQR</sequence>
<gene>
    <name evidence="5" type="ORF">CU041_18870</name>
</gene>
<feature type="compositionally biased region" description="Low complexity" evidence="2">
    <location>
        <begin position="304"/>
        <end position="322"/>
    </location>
</feature>
<dbReference type="PROSITE" id="PS51123">
    <property type="entry name" value="OMPA_2"/>
    <property type="match status" value="1"/>
</dbReference>
<protein>
    <submittedName>
        <fullName evidence="5">OmpA family protein</fullName>
    </submittedName>
</protein>
<feature type="domain" description="OmpA-like" evidence="4">
    <location>
        <begin position="318"/>
        <end position="426"/>
    </location>
</feature>
<dbReference type="InterPro" id="IPR036737">
    <property type="entry name" value="OmpA-like_sf"/>
</dbReference>
<dbReference type="CDD" id="cd07185">
    <property type="entry name" value="OmpA_C-like"/>
    <property type="match status" value="1"/>
</dbReference>
<keyword evidence="3" id="KW-0732">Signal</keyword>
<feature type="chain" id="PRO_5046679600" evidence="3">
    <location>
        <begin position="24"/>
        <end position="426"/>
    </location>
</feature>
<evidence type="ECO:0000259" key="4">
    <source>
        <dbReference type="PROSITE" id="PS51123"/>
    </source>
</evidence>
<evidence type="ECO:0000313" key="5">
    <source>
        <dbReference type="EMBL" id="PKR47670.1"/>
    </source>
</evidence>
<dbReference type="InterPro" id="IPR006665">
    <property type="entry name" value="OmpA-like"/>
</dbReference>